<dbReference type="PATRIC" id="fig|1461583.4.peg.269"/>
<sequence length="456" mass="50630">MVKKIVIMVAGLMMALALALPTTAKAEDGMATITGSLTSIDPKGMHITVQVNRSTTKTYYINSSTLYRKNSGVVDISEMYVGDIVSLTLVNPATSLVKEVMIQSAGTQIENVYRGTITSVNSAMNRLTVRNEQPLEDWEFGFRVSDKQTTAAFQSRTPIYVGNKKIAKTSLKKYINSDIYYVTTKQFGKEVIQQMIVREANERTYYEPMLAVDTRYKFIELANVGKTYFHDGTILVRNGRLIKPTGLTVAGQVYAVTDGHTRNNFIQVAQVMHDSFTSANFAGHELYFGRLDYVANNYLLEMKNVVKYEHNRWAFAEDGVLSFSNTTTAKASLQGKQIMLKPEMDLVNYEGEYGYFYVKNGHVQAVQLLDQTQKLSTVTAVGRVMQPPASGKLDVKDVAQWQAGSFVQSGRKQNMMIADALILKGGKVIAADQIQANDRVVVLSDGNFDVAVVLVD</sequence>
<protein>
    <submittedName>
        <fullName evidence="2">Uncharacterized protein</fullName>
    </submittedName>
</protein>
<proteinExistence type="predicted"/>
<dbReference type="HOGENOM" id="CLU_036279_0_0_9"/>
<dbReference type="EMBL" id="LN483073">
    <property type="protein sequence ID" value="CDZ99789.1"/>
    <property type="molecule type" value="Genomic_DNA"/>
</dbReference>
<name>A0A078M0K4_9BACL</name>
<keyword evidence="1" id="KW-0732">Signal</keyword>
<evidence type="ECO:0000313" key="2">
    <source>
        <dbReference type="EMBL" id="CDZ99789.1"/>
    </source>
</evidence>
<evidence type="ECO:0000256" key="1">
    <source>
        <dbReference type="SAM" id="SignalP"/>
    </source>
</evidence>
<feature type="chain" id="PRO_5001741744" evidence="1">
    <location>
        <begin position="27"/>
        <end position="456"/>
    </location>
</feature>
<accession>A0A078M0K4</accession>
<dbReference type="AlphaFoldDB" id="A0A078M0K4"/>
<reference evidence="2" key="1">
    <citation type="submission" date="2014-07" db="EMBL/GenBank/DDBJ databases">
        <authorList>
            <person name="Urmite Genomes Urmite Genomes"/>
        </authorList>
    </citation>
    <scope>NUCLEOTIDE SEQUENCE</scope>
    <source>
        <strain evidence="2">13S34_air</strain>
    </source>
</reference>
<organism evidence="2">
    <name type="scientific">Metalysinibacillus saudimassiliensis</name>
    <dbReference type="NCBI Taxonomy" id="1461583"/>
    <lineage>
        <taxon>Bacteria</taxon>
        <taxon>Bacillati</taxon>
        <taxon>Bacillota</taxon>
        <taxon>Bacilli</taxon>
        <taxon>Bacillales</taxon>
        <taxon>Caryophanaceae</taxon>
        <taxon>Metalysinibacillus</taxon>
    </lineage>
</organism>
<feature type="signal peptide" evidence="1">
    <location>
        <begin position="1"/>
        <end position="26"/>
    </location>
</feature>
<gene>
    <name evidence="2" type="ORF">BN1050_00293</name>
</gene>